<evidence type="ECO:0000256" key="2">
    <source>
        <dbReference type="ARBA" id="ARBA00011353"/>
    </source>
</evidence>
<dbReference type="InterPro" id="IPR016197">
    <property type="entry name" value="Chromo-like_dom_sf"/>
</dbReference>
<dbReference type="SUPFAM" id="SSF54160">
    <property type="entry name" value="Chromo domain-like"/>
    <property type="match status" value="2"/>
</dbReference>
<dbReference type="OMA" id="VERICNH"/>
<sequence>MPPALSDDEATDRELTPPPVTTKKSGRGRKSLSKEETPENNLKVKREEDEFGEDDPDDDEQQNEEVYVVERICNHMIDPKTGEPRFQVKWEGYDDPSDMTWEPEENLLENAQEALNEYLESIGGREKLFEETANALKTKKRGRPSSAHQQANANKRSRRNGEHPVHSEPPSSAKEEIWKPPPGSWEDHIDHIDVCVDEQNKLLVYLRWKNGQKTQHPTEVQAASGGKRLDELPSASLINEGAA</sequence>
<dbReference type="EMBL" id="GL988043">
    <property type="protein sequence ID" value="EGS19943.1"/>
    <property type="molecule type" value="Genomic_DNA"/>
</dbReference>
<name>G0S932_CHATD</name>
<dbReference type="CDD" id="cd00024">
    <property type="entry name" value="CD_CSD"/>
    <property type="match status" value="1"/>
</dbReference>
<organism evidence="7">
    <name type="scientific">Chaetomium thermophilum (strain DSM 1495 / CBS 144.50 / IMI 039719)</name>
    <name type="common">Thermochaetoides thermophila</name>
    <dbReference type="NCBI Taxonomy" id="759272"/>
    <lineage>
        <taxon>Eukaryota</taxon>
        <taxon>Fungi</taxon>
        <taxon>Dikarya</taxon>
        <taxon>Ascomycota</taxon>
        <taxon>Pezizomycotina</taxon>
        <taxon>Sordariomycetes</taxon>
        <taxon>Sordariomycetidae</taxon>
        <taxon>Sordariales</taxon>
        <taxon>Chaetomiaceae</taxon>
        <taxon>Thermochaetoides</taxon>
    </lineage>
</organism>
<feature type="compositionally biased region" description="Acidic residues" evidence="4">
    <location>
        <begin position="1"/>
        <end position="11"/>
    </location>
</feature>
<protein>
    <recommendedName>
        <fullName evidence="5">Chromo domain-containing protein</fullName>
    </recommendedName>
</protein>
<dbReference type="Pfam" id="PF01393">
    <property type="entry name" value="Chromo_shadow"/>
    <property type="match status" value="1"/>
</dbReference>
<evidence type="ECO:0000259" key="5">
    <source>
        <dbReference type="PROSITE" id="PS50013"/>
    </source>
</evidence>
<dbReference type="PROSITE" id="PS00598">
    <property type="entry name" value="CHROMO_1"/>
    <property type="match status" value="1"/>
</dbReference>
<dbReference type="InterPro" id="IPR008251">
    <property type="entry name" value="Chromo_shadow_dom"/>
</dbReference>
<dbReference type="PANTHER" id="PTHR22812">
    <property type="entry name" value="CHROMOBOX PROTEIN"/>
    <property type="match status" value="1"/>
</dbReference>
<dbReference type="RefSeq" id="XP_006694828.1">
    <property type="nucleotide sequence ID" value="XM_006694765.1"/>
</dbReference>
<feature type="domain" description="Chromo" evidence="5">
    <location>
        <begin position="67"/>
        <end position="130"/>
    </location>
</feature>
<evidence type="ECO:0000256" key="4">
    <source>
        <dbReference type="SAM" id="MobiDB-lite"/>
    </source>
</evidence>
<dbReference type="STRING" id="759272.G0S932"/>
<dbReference type="Pfam" id="PF00385">
    <property type="entry name" value="Chromo"/>
    <property type="match status" value="1"/>
</dbReference>
<dbReference type="InterPro" id="IPR023779">
    <property type="entry name" value="Chromodomain_CS"/>
</dbReference>
<feature type="region of interest" description="Disordered" evidence="4">
    <location>
        <begin position="1"/>
        <end position="65"/>
    </location>
</feature>
<evidence type="ECO:0000313" key="7">
    <source>
        <dbReference type="Proteomes" id="UP000008066"/>
    </source>
</evidence>
<dbReference type="PRINTS" id="PR00504">
    <property type="entry name" value="CHROMODOMAIN"/>
</dbReference>
<dbReference type="InterPro" id="IPR017984">
    <property type="entry name" value="Chromo_dom_subgr"/>
</dbReference>
<comment type="subcellular location">
    <subcellularLocation>
        <location evidence="1">Nucleus</location>
    </subcellularLocation>
</comment>
<dbReference type="Proteomes" id="UP000008066">
    <property type="component" value="Unassembled WGS sequence"/>
</dbReference>
<keyword evidence="7" id="KW-1185">Reference proteome</keyword>
<dbReference type="GO" id="GO:0000792">
    <property type="term" value="C:heterochromatin"/>
    <property type="evidence" value="ECO:0007669"/>
    <property type="project" value="UniProtKB-ARBA"/>
</dbReference>
<dbReference type="AlphaFoldDB" id="G0S932"/>
<dbReference type="HOGENOM" id="CLU_045874_0_0_1"/>
<dbReference type="SMART" id="SM00298">
    <property type="entry name" value="CHROMO"/>
    <property type="match status" value="1"/>
</dbReference>
<feature type="compositionally biased region" description="Acidic residues" evidence="4">
    <location>
        <begin position="49"/>
        <end position="63"/>
    </location>
</feature>
<proteinExistence type="predicted"/>
<dbReference type="GO" id="GO:0006338">
    <property type="term" value="P:chromatin remodeling"/>
    <property type="evidence" value="ECO:0007669"/>
    <property type="project" value="UniProtKB-ARBA"/>
</dbReference>
<feature type="region of interest" description="Disordered" evidence="4">
    <location>
        <begin position="130"/>
        <end position="188"/>
    </location>
</feature>
<dbReference type="eggNOG" id="KOG1911">
    <property type="taxonomic scope" value="Eukaryota"/>
</dbReference>
<feature type="region of interest" description="Disordered" evidence="4">
    <location>
        <begin position="208"/>
        <end position="243"/>
    </location>
</feature>
<evidence type="ECO:0000256" key="3">
    <source>
        <dbReference type="ARBA" id="ARBA00023242"/>
    </source>
</evidence>
<accession>G0S932</accession>
<dbReference type="GeneID" id="18258474"/>
<keyword evidence="3" id="KW-0539">Nucleus</keyword>
<gene>
    <name evidence="6" type="ORF">CTHT_0044360</name>
</gene>
<dbReference type="OrthoDB" id="433924at2759"/>
<dbReference type="GO" id="GO:0005634">
    <property type="term" value="C:nucleus"/>
    <property type="evidence" value="ECO:0007669"/>
    <property type="project" value="UniProtKB-SubCell"/>
</dbReference>
<dbReference type="KEGG" id="cthr:CTHT_0044360"/>
<dbReference type="PROSITE" id="PS50013">
    <property type="entry name" value="CHROMO_2"/>
    <property type="match status" value="1"/>
</dbReference>
<dbReference type="Gene3D" id="2.40.50.40">
    <property type="match status" value="2"/>
</dbReference>
<feature type="compositionally biased region" description="Basic and acidic residues" evidence="4">
    <location>
        <begin position="32"/>
        <end position="48"/>
    </location>
</feature>
<evidence type="ECO:0000313" key="6">
    <source>
        <dbReference type="EMBL" id="EGS19943.1"/>
    </source>
</evidence>
<dbReference type="InterPro" id="IPR023780">
    <property type="entry name" value="Chromo_domain"/>
</dbReference>
<comment type="subunit">
    <text evidence="2">Component of the NuA4 histone acetyltransferase complex.</text>
</comment>
<dbReference type="InterPro" id="IPR000953">
    <property type="entry name" value="Chromo/chromo_shadow_dom"/>
</dbReference>
<dbReference type="InterPro" id="IPR051219">
    <property type="entry name" value="Heterochromatin_chromo-domain"/>
</dbReference>
<reference evidence="6 7" key="1">
    <citation type="journal article" date="2011" name="Cell">
        <title>Insight into structure and assembly of the nuclear pore complex by utilizing the genome of a eukaryotic thermophile.</title>
        <authorList>
            <person name="Amlacher S."/>
            <person name="Sarges P."/>
            <person name="Flemming D."/>
            <person name="van Noort V."/>
            <person name="Kunze R."/>
            <person name="Devos D.P."/>
            <person name="Arumugam M."/>
            <person name="Bork P."/>
            <person name="Hurt E."/>
        </authorList>
    </citation>
    <scope>NUCLEOTIDE SEQUENCE [LARGE SCALE GENOMIC DNA]</scope>
    <source>
        <strain evidence="7">DSM 1495 / CBS 144.50 / IMI 039719</strain>
    </source>
</reference>
<evidence type="ECO:0000256" key="1">
    <source>
        <dbReference type="ARBA" id="ARBA00004123"/>
    </source>
</evidence>